<evidence type="ECO:0000313" key="3">
    <source>
        <dbReference type="Proteomes" id="UP001592531"/>
    </source>
</evidence>
<evidence type="ECO:0000313" key="2">
    <source>
        <dbReference type="EMBL" id="MFC1415090.1"/>
    </source>
</evidence>
<dbReference type="Proteomes" id="UP001592531">
    <property type="component" value="Unassembled WGS sequence"/>
</dbReference>
<feature type="transmembrane region" description="Helical" evidence="1">
    <location>
        <begin position="105"/>
        <end position="126"/>
    </location>
</feature>
<comment type="caution">
    <text evidence="2">The sequence shown here is derived from an EMBL/GenBank/DDBJ whole genome shotgun (WGS) entry which is preliminary data.</text>
</comment>
<dbReference type="EMBL" id="JBHFAB010000001">
    <property type="protein sequence ID" value="MFC1415090.1"/>
    <property type="molecule type" value="Genomic_DNA"/>
</dbReference>
<organism evidence="2 3">
    <name type="scientific">Streptacidiphilus cavernicola</name>
    <dbReference type="NCBI Taxonomy" id="3342716"/>
    <lineage>
        <taxon>Bacteria</taxon>
        <taxon>Bacillati</taxon>
        <taxon>Actinomycetota</taxon>
        <taxon>Actinomycetes</taxon>
        <taxon>Kitasatosporales</taxon>
        <taxon>Streptomycetaceae</taxon>
        <taxon>Streptacidiphilus</taxon>
    </lineage>
</organism>
<keyword evidence="1" id="KW-1133">Transmembrane helix</keyword>
<sequence>MRIYAQTPARRTRQLVADLLALAVIVGAAWFARLVHRTIMLLVGPGQAAQSAGNQLANGLNDAGNAASKVPLVGGTLKKPLLDAAQAGTSLAQAGQAEQHSVSRLAFMIAFVLVAVPVAAVLLVWLPPRIRWLRSSSQAQRLLAAPGGADLFALRALTGPLRDLAGLRDGDADLVGAWRRGDQAVIDDLARVGLRQVGLRPPRGGAVA</sequence>
<protein>
    <submittedName>
        <fullName evidence="2">Uncharacterized protein</fullName>
    </submittedName>
</protein>
<gene>
    <name evidence="2" type="ORF">ACEZDE_00290</name>
</gene>
<name>A0ABV6VMW8_9ACTN</name>
<proteinExistence type="predicted"/>
<evidence type="ECO:0000256" key="1">
    <source>
        <dbReference type="SAM" id="Phobius"/>
    </source>
</evidence>
<keyword evidence="1" id="KW-0472">Membrane</keyword>
<accession>A0ABV6VMW8</accession>
<reference evidence="2 3" key="1">
    <citation type="submission" date="2024-09" db="EMBL/GenBank/DDBJ databases">
        <authorList>
            <person name="Lee S.D."/>
        </authorList>
    </citation>
    <scope>NUCLEOTIDE SEQUENCE [LARGE SCALE GENOMIC DNA]</scope>
    <source>
        <strain evidence="2 3">N8-3</strain>
    </source>
</reference>
<keyword evidence="3" id="KW-1185">Reference proteome</keyword>
<feature type="transmembrane region" description="Helical" evidence="1">
    <location>
        <begin position="12"/>
        <end position="32"/>
    </location>
</feature>
<keyword evidence="1" id="KW-0812">Transmembrane</keyword>
<dbReference type="RefSeq" id="WP_380530212.1">
    <property type="nucleotide sequence ID" value="NZ_JBHFAB010000001.1"/>
</dbReference>